<evidence type="ECO:0008006" key="4">
    <source>
        <dbReference type="Google" id="ProtNLM"/>
    </source>
</evidence>
<organism evidence="2 3">
    <name type="scientific">Desulfosarcina alkanivorans</name>
    <dbReference type="NCBI Taxonomy" id="571177"/>
    <lineage>
        <taxon>Bacteria</taxon>
        <taxon>Pseudomonadati</taxon>
        <taxon>Thermodesulfobacteriota</taxon>
        <taxon>Desulfobacteria</taxon>
        <taxon>Desulfobacterales</taxon>
        <taxon>Desulfosarcinaceae</taxon>
        <taxon>Desulfosarcina</taxon>
    </lineage>
</organism>
<proteinExistence type="predicted"/>
<protein>
    <recommendedName>
        <fullName evidence="4">Cytoplasmic protein</fullName>
    </recommendedName>
</protein>
<dbReference type="OrthoDB" id="5420148at2"/>
<evidence type="ECO:0000313" key="3">
    <source>
        <dbReference type="Proteomes" id="UP000427906"/>
    </source>
</evidence>
<dbReference type="RefSeq" id="WP_155315268.1">
    <property type="nucleotide sequence ID" value="NZ_AP021874.1"/>
</dbReference>
<dbReference type="AlphaFoldDB" id="A0A5K7YJK7"/>
<evidence type="ECO:0000313" key="2">
    <source>
        <dbReference type="EMBL" id="BBO66961.1"/>
    </source>
</evidence>
<dbReference type="Proteomes" id="UP000427906">
    <property type="component" value="Chromosome"/>
</dbReference>
<feature type="region of interest" description="Disordered" evidence="1">
    <location>
        <begin position="94"/>
        <end position="119"/>
    </location>
</feature>
<dbReference type="KEGG" id="dalk:DSCA_08910"/>
<evidence type="ECO:0000256" key="1">
    <source>
        <dbReference type="SAM" id="MobiDB-lite"/>
    </source>
</evidence>
<gene>
    <name evidence="2" type="ORF">DSCA_08910</name>
</gene>
<name>A0A5K7YJK7_9BACT</name>
<sequence>MAQNEQFDFKVDTDNLYREDAITDLKVASIRRMIPVGADGKDDPGRAPVFYGHTQIMTPQGPLPLQAKLAANNLGEAIEAFPKAMEQEMAQMVQQIRKMQEEEQQKKQRDDSRIIVPGR</sequence>
<accession>A0A5K7YJK7</accession>
<keyword evidence="3" id="KW-1185">Reference proteome</keyword>
<reference evidence="2 3" key="1">
    <citation type="submission" date="2019-11" db="EMBL/GenBank/DDBJ databases">
        <title>Comparative genomics of hydrocarbon-degrading Desulfosarcina strains.</title>
        <authorList>
            <person name="Watanabe M."/>
            <person name="Kojima H."/>
            <person name="Fukui M."/>
        </authorList>
    </citation>
    <scope>NUCLEOTIDE SEQUENCE [LARGE SCALE GENOMIC DNA]</scope>
    <source>
        <strain evidence="2 3">PL12</strain>
    </source>
</reference>
<feature type="compositionally biased region" description="Basic and acidic residues" evidence="1">
    <location>
        <begin position="98"/>
        <end position="113"/>
    </location>
</feature>
<dbReference type="EMBL" id="AP021874">
    <property type="protein sequence ID" value="BBO66961.1"/>
    <property type="molecule type" value="Genomic_DNA"/>
</dbReference>